<dbReference type="AlphaFoldDB" id="A0AAE0H7Z1"/>
<organism evidence="1 2">
    <name type="scientific">Chaetomium fimeti</name>
    <dbReference type="NCBI Taxonomy" id="1854472"/>
    <lineage>
        <taxon>Eukaryota</taxon>
        <taxon>Fungi</taxon>
        <taxon>Dikarya</taxon>
        <taxon>Ascomycota</taxon>
        <taxon>Pezizomycotina</taxon>
        <taxon>Sordariomycetes</taxon>
        <taxon>Sordariomycetidae</taxon>
        <taxon>Sordariales</taxon>
        <taxon>Chaetomiaceae</taxon>
        <taxon>Chaetomium</taxon>
    </lineage>
</organism>
<evidence type="ECO:0008006" key="3">
    <source>
        <dbReference type="Google" id="ProtNLM"/>
    </source>
</evidence>
<reference evidence="1" key="2">
    <citation type="submission" date="2023-06" db="EMBL/GenBank/DDBJ databases">
        <authorList>
            <consortium name="Lawrence Berkeley National Laboratory"/>
            <person name="Haridas S."/>
            <person name="Hensen N."/>
            <person name="Bonometti L."/>
            <person name="Westerberg I."/>
            <person name="Brannstrom I.O."/>
            <person name="Guillou S."/>
            <person name="Cros-Aarteil S."/>
            <person name="Calhoun S."/>
            <person name="Kuo A."/>
            <person name="Mondo S."/>
            <person name="Pangilinan J."/>
            <person name="Riley R."/>
            <person name="Labutti K."/>
            <person name="Andreopoulos B."/>
            <person name="Lipzen A."/>
            <person name="Chen C."/>
            <person name="Yanf M."/>
            <person name="Daum C."/>
            <person name="Ng V."/>
            <person name="Clum A."/>
            <person name="Steindorff A."/>
            <person name="Ohm R."/>
            <person name="Martin F."/>
            <person name="Silar P."/>
            <person name="Natvig D."/>
            <person name="Lalanne C."/>
            <person name="Gautier V."/>
            <person name="Ament-Velasquez S.L."/>
            <person name="Kruys A."/>
            <person name="Hutchinson M.I."/>
            <person name="Powell A.J."/>
            <person name="Barry K."/>
            <person name="Miller A.N."/>
            <person name="Grigoriev I.V."/>
            <person name="Debuchy R."/>
            <person name="Gladieux P."/>
            <person name="Thoren M.H."/>
            <person name="Johannesson H."/>
        </authorList>
    </citation>
    <scope>NUCLEOTIDE SEQUENCE</scope>
    <source>
        <strain evidence="1">CBS 168.71</strain>
    </source>
</reference>
<reference evidence="1" key="1">
    <citation type="journal article" date="2023" name="Mol. Phylogenet. Evol.">
        <title>Genome-scale phylogeny and comparative genomics of the fungal order Sordariales.</title>
        <authorList>
            <person name="Hensen N."/>
            <person name="Bonometti L."/>
            <person name="Westerberg I."/>
            <person name="Brannstrom I.O."/>
            <person name="Guillou S."/>
            <person name="Cros-Aarteil S."/>
            <person name="Calhoun S."/>
            <person name="Haridas S."/>
            <person name="Kuo A."/>
            <person name="Mondo S."/>
            <person name="Pangilinan J."/>
            <person name="Riley R."/>
            <person name="LaButti K."/>
            <person name="Andreopoulos B."/>
            <person name="Lipzen A."/>
            <person name="Chen C."/>
            <person name="Yan M."/>
            <person name="Daum C."/>
            <person name="Ng V."/>
            <person name="Clum A."/>
            <person name="Steindorff A."/>
            <person name="Ohm R.A."/>
            <person name="Martin F."/>
            <person name="Silar P."/>
            <person name="Natvig D.O."/>
            <person name="Lalanne C."/>
            <person name="Gautier V."/>
            <person name="Ament-Velasquez S.L."/>
            <person name="Kruys A."/>
            <person name="Hutchinson M.I."/>
            <person name="Powell A.J."/>
            <person name="Barry K."/>
            <person name="Miller A.N."/>
            <person name="Grigoriev I.V."/>
            <person name="Debuchy R."/>
            <person name="Gladieux P."/>
            <person name="Hiltunen Thoren M."/>
            <person name="Johannesson H."/>
        </authorList>
    </citation>
    <scope>NUCLEOTIDE SEQUENCE</scope>
    <source>
        <strain evidence="1">CBS 168.71</strain>
    </source>
</reference>
<dbReference type="Proteomes" id="UP001278766">
    <property type="component" value="Unassembled WGS sequence"/>
</dbReference>
<sequence length="101" mass="11281">MEQPRSTVAFEVRNQQGIQLGVNNGSITFNTVSPEATPSATPRPDNNWFLIPYAENKDFVGRTELLRNLQELLFKPNSPRRVALFGLGGIGKTQIAIQYAY</sequence>
<keyword evidence="2" id="KW-1185">Reference proteome</keyword>
<evidence type="ECO:0000313" key="1">
    <source>
        <dbReference type="EMBL" id="KAK3291652.1"/>
    </source>
</evidence>
<proteinExistence type="predicted"/>
<dbReference type="EMBL" id="JAUEPN010000009">
    <property type="protein sequence ID" value="KAK3291652.1"/>
    <property type="molecule type" value="Genomic_DNA"/>
</dbReference>
<dbReference type="SUPFAM" id="SSF52540">
    <property type="entry name" value="P-loop containing nucleoside triphosphate hydrolases"/>
    <property type="match status" value="1"/>
</dbReference>
<evidence type="ECO:0000313" key="2">
    <source>
        <dbReference type="Proteomes" id="UP001278766"/>
    </source>
</evidence>
<accession>A0AAE0H7Z1</accession>
<dbReference type="RefSeq" id="XP_062655166.1">
    <property type="nucleotide sequence ID" value="XM_062799966.1"/>
</dbReference>
<comment type="caution">
    <text evidence="1">The sequence shown here is derived from an EMBL/GenBank/DDBJ whole genome shotgun (WGS) entry which is preliminary data.</text>
</comment>
<dbReference type="Gene3D" id="3.40.50.300">
    <property type="entry name" value="P-loop containing nucleotide triphosphate hydrolases"/>
    <property type="match status" value="1"/>
</dbReference>
<name>A0AAE0H7Z1_9PEZI</name>
<gene>
    <name evidence="1" type="ORF">B0H64DRAFT_248971</name>
</gene>
<dbReference type="GeneID" id="87836914"/>
<protein>
    <recommendedName>
        <fullName evidence="3">NB-ARC domain-containing protein</fullName>
    </recommendedName>
</protein>
<dbReference type="InterPro" id="IPR027417">
    <property type="entry name" value="P-loop_NTPase"/>
</dbReference>